<keyword evidence="2" id="KW-0430">Lectin</keyword>
<reference evidence="2 3" key="2">
    <citation type="submission" date="2019-01" db="EMBL/GenBank/DDBJ databases">
        <title>The decoding of complex shrimp genome reveals the adaptation for benthos swimmer, frequently molting mechanism and breeding impact on genome.</title>
        <authorList>
            <person name="Sun Y."/>
            <person name="Gao Y."/>
            <person name="Yu Y."/>
        </authorList>
    </citation>
    <scope>NUCLEOTIDE SEQUENCE [LARGE SCALE GENOMIC DNA]</scope>
    <source>
        <tissue evidence="2">Muscle</tissue>
    </source>
</reference>
<feature type="domain" description="C-type lectin" evidence="1">
    <location>
        <begin position="295"/>
        <end position="364"/>
    </location>
</feature>
<dbReference type="Gene3D" id="3.10.100.10">
    <property type="entry name" value="Mannose-Binding Protein A, subunit A"/>
    <property type="match status" value="1"/>
</dbReference>
<sequence length="370" mass="41388">MVDTNGLHHKAFTMRDTLIFTCHPSNQNRGQGTACSIPQDSSLHPIRDGTLGKYKGRVLLSLRWSEPREGAPSPLIGVALWFSSPGHWDLKPPYHGEAVPMEGGGAPPTRKKRASPLKTLCGSRRVQSTRILASEQSGDVELFLPRKMRVVVSVFWMVAGTAWALEENSVDNLYDEHFPPLHPNCTQSLTDLLLLRLEVQLRELKQAEQASAGILREMADILTDNKVSFMSREVSCPGNFRKFGDTCLYLAKETDLTWEAARVLSRLGRDLPCFEKRVRRGSQIRQNRCKGHDCVGGRERPLVEGEWRWVDGEDMPRGTPFWGDYNYVREPAQGAAANCAALYGPDGFLVHDGACGSKYKPLCQIKLSRK</sequence>
<protein>
    <submittedName>
        <fullName evidence="2">C-type lectin</fullName>
    </submittedName>
</protein>
<dbReference type="InterPro" id="IPR016187">
    <property type="entry name" value="CTDL_fold"/>
</dbReference>
<evidence type="ECO:0000313" key="2">
    <source>
        <dbReference type="EMBL" id="ROT84762.1"/>
    </source>
</evidence>
<reference evidence="2 3" key="1">
    <citation type="submission" date="2018-04" db="EMBL/GenBank/DDBJ databases">
        <authorList>
            <person name="Zhang X."/>
            <person name="Yuan J."/>
            <person name="Li F."/>
            <person name="Xiang J."/>
        </authorList>
    </citation>
    <scope>NUCLEOTIDE SEQUENCE [LARGE SCALE GENOMIC DNA]</scope>
    <source>
        <tissue evidence="2">Muscle</tissue>
    </source>
</reference>
<dbReference type="EMBL" id="QCYY01000502">
    <property type="protein sequence ID" value="ROT84762.1"/>
    <property type="molecule type" value="Genomic_DNA"/>
</dbReference>
<dbReference type="Proteomes" id="UP000283509">
    <property type="component" value="Unassembled WGS sequence"/>
</dbReference>
<dbReference type="InterPro" id="IPR016186">
    <property type="entry name" value="C-type_lectin-like/link_sf"/>
</dbReference>
<accession>A0A3R7MSG4</accession>
<dbReference type="GO" id="GO:0030246">
    <property type="term" value="F:carbohydrate binding"/>
    <property type="evidence" value="ECO:0007669"/>
    <property type="project" value="UniProtKB-KW"/>
</dbReference>
<gene>
    <name evidence="2" type="ORF">C7M84_022049</name>
</gene>
<evidence type="ECO:0000313" key="3">
    <source>
        <dbReference type="Proteomes" id="UP000283509"/>
    </source>
</evidence>
<keyword evidence="3" id="KW-1185">Reference proteome</keyword>
<name>A0A3R7MSG4_PENVA</name>
<comment type="caution">
    <text evidence="2">The sequence shown here is derived from an EMBL/GenBank/DDBJ whole genome shotgun (WGS) entry which is preliminary data.</text>
</comment>
<proteinExistence type="predicted"/>
<dbReference type="OrthoDB" id="2142683at2759"/>
<evidence type="ECO:0000259" key="1">
    <source>
        <dbReference type="PROSITE" id="PS50041"/>
    </source>
</evidence>
<dbReference type="InterPro" id="IPR001304">
    <property type="entry name" value="C-type_lectin-like"/>
</dbReference>
<dbReference type="SUPFAM" id="SSF56436">
    <property type="entry name" value="C-type lectin-like"/>
    <property type="match status" value="1"/>
</dbReference>
<organism evidence="2 3">
    <name type="scientific">Penaeus vannamei</name>
    <name type="common">Whiteleg shrimp</name>
    <name type="synonym">Litopenaeus vannamei</name>
    <dbReference type="NCBI Taxonomy" id="6689"/>
    <lineage>
        <taxon>Eukaryota</taxon>
        <taxon>Metazoa</taxon>
        <taxon>Ecdysozoa</taxon>
        <taxon>Arthropoda</taxon>
        <taxon>Crustacea</taxon>
        <taxon>Multicrustacea</taxon>
        <taxon>Malacostraca</taxon>
        <taxon>Eumalacostraca</taxon>
        <taxon>Eucarida</taxon>
        <taxon>Decapoda</taxon>
        <taxon>Dendrobranchiata</taxon>
        <taxon>Penaeoidea</taxon>
        <taxon>Penaeidae</taxon>
        <taxon>Penaeus</taxon>
    </lineage>
</organism>
<dbReference type="AlphaFoldDB" id="A0A3R7MSG4"/>
<dbReference type="PROSITE" id="PS50041">
    <property type="entry name" value="C_TYPE_LECTIN_2"/>
    <property type="match status" value="1"/>
</dbReference>